<proteinExistence type="predicted"/>
<dbReference type="EMBL" id="AFFO01000016">
    <property type="protein sequence ID" value="EGJ36184.1"/>
    <property type="molecule type" value="Genomic_DNA"/>
</dbReference>
<reference evidence="2 3" key="1">
    <citation type="submission" date="2011-03" db="EMBL/GenBank/DDBJ databases">
        <authorList>
            <person name="Muzny D."/>
            <person name="Qin X."/>
            <person name="Deng J."/>
            <person name="Jiang H."/>
            <person name="Liu Y."/>
            <person name="Qu J."/>
            <person name="Song X.-Z."/>
            <person name="Zhang L."/>
            <person name="Thornton R."/>
            <person name="Coyle M."/>
            <person name="Francisco L."/>
            <person name="Jackson L."/>
            <person name="Javaid M."/>
            <person name="Korchina V."/>
            <person name="Kovar C."/>
            <person name="Mata R."/>
            <person name="Mathew T."/>
            <person name="Ngo R."/>
            <person name="Nguyen L."/>
            <person name="Nguyen N."/>
            <person name="Okwuonu G."/>
            <person name="Ongeri F."/>
            <person name="Pham C."/>
            <person name="Simmons D."/>
            <person name="Wilczek-Boney K."/>
            <person name="Hale W."/>
            <person name="Jakkamsetti A."/>
            <person name="Pham P."/>
            <person name="Ruth R."/>
            <person name="San Lucas F."/>
            <person name="Warren J."/>
            <person name="Zhang J."/>
            <person name="Zhao Z."/>
            <person name="Zhou C."/>
            <person name="Zhu D."/>
            <person name="Lee S."/>
            <person name="Bess C."/>
            <person name="Blankenburg K."/>
            <person name="Forbes L."/>
            <person name="Fu Q."/>
            <person name="Gubbala S."/>
            <person name="Hirani K."/>
            <person name="Jayaseelan J.C."/>
            <person name="Lara F."/>
            <person name="Munidasa M."/>
            <person name="Palculict T."/>
            <person name="Patil S."/>
            <person name="Pu L.-L."/>
            <person name="Saada N."/>
            <person name="Tang L."/>
            <person name="Weissenberger G."/>
            <person name="Zhu Y."/>
            <person name="Hemphill L."/>
            <person name="Shang Y."/>
            <person name="Youmans B."/>
            <person name="Ayvaz T."/>
            <person name="Ross M."/>
            <person name="Santibanez J."/>
            <person name="Aqrawi P."/>
            <person name="Gross S."/>
            <person name="Joshi V."/>
            <person name="Fowler G."/>
            <person name="Nazareth L."/>
            <person name="Reid J."/>
            <person name="Worley K."/>
            <person name="Petrosino J."/>
            <person name="Highlander S."/>
            <person name="Gibbs R."/>
        </authorList>
    </citation>
    <scope>NUCLEOTIDE SEQUENCE [LARGE SCALE GENOMIC DNA]</scope>
    <source>
        <strain evidence="2 3">SK49</strain>
    </source>
</reference>
<dbReference type="AlphaFoldDB" id="F3UZY1"/>
<accession>F3UZY1</accession>
<organism evidence="2 3">
    <name type="scientific">Streptococcus sanguinis SK49</name>
    <dbReference type="NCBI Taxonomy" id="888808"/>
    <lineage>
        <taxon>Bacteria</taxon>
        <taxon>Bacillati</taxon>
        <taxon>Bacillota</taxon>
        <taxon>Bacilli</taxon>
        <taxon>Lactobacillales</taxon>
        <taxon>Streptococcaceae</taxon>
        <taxon>Streptococcus</taxon>
    </lineage>
</organism>
<evidence type="ECO:0000256" key="1">
    <source>
        <dbReference type="SAM" id="Phobius"/>
    </source>
</evidence>
<sequence>MTKKYQEHFAASKVFLLCTNQKARLYLEKLGSDFIKEFGDYERPVFLNRTLRELVMTIGIILGVSLGVLLNWLGFPEIFNYLITGIIIVPSFLYGTKKDQILKERLLFMVTNQKRSYMTEYGGEETKHYEFTQSASVQEADDTDGC</sequence>
<evidence type="ECO:0000313" key="2">
    <source>
        <dbReference type="EMBL" id="EGJ36184.1"/>
    </source>
</evidence>
<feature type="transmembrane region" description="Helical" evidence="1">
    <location>
        <begin position="78"/>
        <end position="96"/>
    </location>
</feature>
<keyword evidence="1" id="KW-0472">Membrane</keyword>
<keyword evidence="1" id="KW-1133">Transmembrane helix</keyword>
<feature type="transmembrane region" description="Helical" evidence="1">
    <location>
        <begin position="54"/>
        <end position="72"/>
    </location>
</feature>
<evidence type="ECO:0008006" key="4">
    <source>
        <dbReference type="Google" id="ProtNLM"/>
    </source>
</evidence>
<comment type="caution">
    <text evidence="2">The sequence shown here is derived from an EMBL/GenBank/DDBJ whole genome shotgun (WGS) entry which is preliminary data.</text>
</comment>
<protein>
    <recommendedName>
        <fullName evidence="4">PrgI family protein</fullName>
    </recommendedName>
</protein>
<name>F3UZY1_STRSA</name>
<dbReference type="PATRIC" id="fig|888808.3.peg.2031"/>
<gene>
    <name evidence="2" type="ORF">HMPREF9380_2071</name>
</gene>
<dbReference type="Proteomes" id="UP000006459">
    <property type="component" value="Unassembled WGS sequence"/>
</dbReference>
<evidence type="ECO:0000313" key="3">
    <source>
        <dbReference type="Proteomes" id="UP000006459"/>
    </source>
</evidence>
<keyword evidence="1" id="KW-0812">Transmembrane</keyword>
<dbReference type="HOGENOM" id="CLU_158690_0_0_9"/>